<feature type="domain" description="Helicase C-terminal" evidence="8">
    <location>
        <begin position="231"/>
        <end position="378"/>
    </location>
</feature>
<comment type="subcellular location">
    <subcellularLocation>
        <location evidence="5">Cytoplasm</location>
    </subcellularLocation>
</comment>
<comment type="catalytic activity">
    <reaction evidence="5">
        <text>ATP + H2O = ADP + phosphate + H(+)</text>
        <dbReference type="Rhea" id="RHEA:13065"/>
        <dbReference type="ChEBI" id="CHEBI:15377"/>
        <dbReference type="ChEBI" id="CHEBI:15378"/>
        <dbReference type="ChEBI" id="CHEBI:30616"/>
        <dbReference type="ChEBI" id="CHEBI:43474"/>
        <dbReference type="ChEBI" id="CHEBI:456216"/>
        <dbReference type="EC" id="3.6.4.13"/>
    </reaction>
</comment>
<evidence type="ECO:0000313" key="10">
    <source>
        <dbReference type="EMBL" id="KNZ43318.1"/>
    </source>
</evidence>
<dbReference type="GO" id="GO:0034458">
    <property type="term" value="F:3'-5' RNA helicase activity"/>
    <property type="evidence" value="ECO:0007669"/>
    <property type="project" value="UniProtKB-UniRule"/>
</dbReference>
<keyword evidence="5" id="KW-0694">RNA-binding</keyword>
<gene>
    <name evidence="5" type="primary">dbpA</name>
    <name evidence="10" type="ORF">AKG39_01735</name>
</gene>
<dbReference type="SUPFAM" id="SSF52540">
    <property type="entry name" value="P-loop containing nucleoside triphosphate hydrolases"/>
    <property type="match status" value="1"/>
</dbReference>
<dbReference type="PROSITE" id="PS51195">
    <property type="entry name" value="Q_MOTIF"/>
    <property type="match status" value="1"/>
</dbReference>
<dbReference type="OrthoDB" id="9805696at2"/>
<dbReference type="GO" id="GO:0005829">
    <property type="term" value="C:cytosol"/>
    <property type="evidence" value="ECO:0007669"/>
    <property type="project" value="TreeGrafter"/>
</dbReference>
<dbReference type="Gene3D" id="3.30.70.330">
    <property type="match status" value="1"/>
</dbReference>
<dbReference type="InterPro" id="IPR044742">
    <property type="entry name" value="DEAD/DEAH_RhlB"/>
</dbReference>
<keyword evidence="2 5" id="KW-0378">Hydrolase</keyword>
<dbReference type="Gene3D" id="3.40.50.300">
    <property type="entry name" value="P-loop containing nucleotide triphosphate hydrolases"/>
    <property type="match status" value="2"/>
</dbReference>
<evidence type="ECO:0000256" key="6">
    <source>
        <dbReference type="PROSITE-ProRule" id="PRU00552"/>
    </source>
</evidence>
<evidence type="ECO:0000256" key="1">
    <source>
        <dbReference type="ARBA" id="ARBA00022741"/>
    </source>
</evidence>
<comment type="caution">
    <text evidence="10">The sequence shown here is derived from an EMBL/GenBank/DDBJ whole genome shotgun (WGS) entry which is preliminary data.</text>
</comment>
<dbReference type="CDD" id="cd18787">
    <property type="entry name" value="SF2_C_DEAD"/>
    <property type="match status" value="1"/>
</dbReference>
<dbReference type="GO" id="GO:0000027">
    <property type="term" value="P:ribosomal large subunit assembly"/>
    <property type="evidence" value="ECO:0007669"/>
    <property type="project" value="UniProtKB-UniRule"/>
</dbReference>
<dbReference type="Pfam" id="PF00271">
    <property type="entry name" value="Helicase_C"/>
    <property type="match status" value="1"/>
</dbReference>
<dbReference type="EMBL" id="LGYO01000005">
    <property type="protein sequence ID" value="KNZ43318.1"/>
    <property type="molecule type" value="Genomic_DNA"/>
</dbReference>
<dbReference type="PATRIC" id="fig|52689.4.peg.2867"/>
<dbReference type="InterPro" id="IPR001650">
    <property type="entry name" value="Helicase_C-like"/>
</dbReference>
<accession>A0A0L6U488</accession>
<dbReference type="STRING" id="52689.AKG39_01735"/>
<dbReference type="InterPro" id="IPR011545">
    <property type="entry name" value="DEAD/DEAH_box_helicase_dom"/>
</dbReference>
<evidence type="ECO:0000259" key="7">
    <source>
        <dbReference type="PROSITE" id="PS51192"/>
    </source>
</evidence>
<dbReference type="HAMAP" id="MF_00965">
    <property type="entry name" value="DEAD_helicase_DbpA"/>
    <property type="match status" value="1"/>
</dbReference>
<comment type="domain">
    <text evidence="5">Contains an N-terminal domain that binds non-specifically to RNA and a C-terminal domain that binds specifically and tightly to hairpin 92 of 23S rRNA.</text>
</comment>
<dbReference type="InterPro" id="IPR014001">
    <property type="entry name" value="Helicase_ATP-bd"/>
</dbReference>
<comment type="function">
    <text evidence="5">DEAD-box RNA helicase involved in the assembly of the 50S ribosomal subunit. Has an RNA-dependent ATPase activity, which is specific for 23S rRNA, and a 3' to 5' RNA helicase activity that uses the energy of ATP hydrolysis to destabilize and unwind short rRNA duplexes.</text>
</comment>
<dbReference type="InterPro" id="IPR000629">
    <property type="entry name" value="RNA-helicase_DEAD-box_CS"/>
</dbReference>
<dbReference type="GO" id="GO:0005524">
    <property type="term" value="F:ATP binding"/>
    <property type="evidence" value="ECO:0007669"/>
    <property type="project" value="UniProtKB-UniRule"/>
</dbReference>
<reference evidence="11" key="1">
    <citation type="submission" date="2015-07" db="EMBL/GenBank/DDBJ databases">
        <title>Draft genome sequence of Acetobacterium bakii DSM 8293, a potential psychrophilic chemical producer through syngas fermentation.</title>
        <authorList>
            <person name="Song Y."/>
            <person name="Hwang S."/>
            <person name="Cho B.-K."/>
        </authorList>
    </citation>
    <scope>NUCLEOTIDE SEQUENCE [LARGE SCALE GENOMIC DNA]</scope>
    <source>
        <strain evidence="11">DSM 8239</strain>
    </source>
</reference>
<dbReference type="InterPro" id="IPR012677">
    <property type="entry name" value="Nucleotide-bd_a/b_plait_sf"/>
</dbReference>
<dbReference type="GO" id="GO:0016887">
    <property type="term" value="F:ATP hydrolysis activity"/>
    <property type="evidence" value="ECO:0007669"/>
    <property type="project" value="RHEA"/>
</dbReference>
<dbReference type="SMART" id="SM00490">
    <property type="entry name" value="HELICc"/>
    <property type="match status" value="1"/>
</dbReference>
<sequence length="496" mass="56761">MTTVKFKDYPLSDALLKAIEKLNFKNPTKVQQAVIPVALENKDILCKAQTGSGKTAAFGIPICELLDWEENKPQALVLTPTRELAIQVHEDIFNIGRFKRVKVSALYGKSPIRRQEKELKQKTHVVVGTPGRVMDHIVRGTLLTDEIKYLIIDEADEMLNMGFIDQVEEIINEMPKDRVTMLFSATLEPEIQRLSKRYMKEPLIIEIEAETQRTDAIDQELYESENGDKMELLRDVLLVENPDSCIIFCNTQERVNAIYNSLGQDNNACERIHGGMEQDDRTRVMYRFKKGEFRYLIATDVAARGIDVHEISHVINYDVPWEKETYVHRIGRTGRRGNTGKAITLIIGKENRLIREIEEFTEKVITRKEIPTNASLDTLKPAFNEKIQEKPEEKKDKAYDLSKEIMKIHINAGKKTKMRAVDIVGTLCNLQGMTADDIGVISILDVSTFVEILNNKGPQVLAELQTRNIKGRPRKVSIAEDKPITLQRKKPIRRFY</sequence>
<evidence type="ECO:0000313" key="11">
    <source>
        <dbReference type="Proteomes" id="UP000036873"/>
    </source>
</evidence>
<dbReference type="GO" id="GO:0003723">
    <property type="term" value="F:RNA binding"/>
    <property type="evidence" value="ECO:0007669"/>
    <property type="project" value="UniProtKB-UniRule"/>
</dbReference>
<dbReference type="InterPro" id="IPR028619">
    <property type="entry name" value="DEAD_helicase_DbpA"/>
</dbReference>
<evidence type="ECO:0000256" key="5">
    <source>
        <dbReference type="HAMAP-Rule" id="MF_00965"/>
    </source>
</evidence>
<proteinExistence type="inferred from homology"/>
<dbReference type="InterPro" id="IPR050079">
    <property type="entry name" value="DEAD_box_RNA_helicase"/>
</dbReference>
<keyword evidence="5" id="KW-0963">Cytoplasm</keyword>
<evidence type="ECO:0000256" key="3">
    <source>
        <dbReference type="ARBA" id="ARBA00022806"/>
    </source>
</evidence>
<name>A0A0L6U488_9FIRM</name>
<comment type="similarity">
    <text evidence="5">Belongs to the DEAD box helicase family. DbpA subfamily.</text>
</comment>
<dbReference type="EC" id="3.6.4.13" evidence="5"/>
<keyword evidence="1 5" id="KW-0547">Nucleotide-binding</keyword>
<keyword evidence="5" id="KW-0690">Ribosome biogenesis</keyword>
<dbReference type="AlphaFoldDB" id="A0A0L6U488"/>
<keyword evidence="4 5" id="KW-0067">ATP-binding</keyword>
<dbReference type="InterPro" id="IPR005580">
    <property type="entry name" value="DbpA/CsdA_RNA-bd_dom"/>
</dbReference>
<dbReference type="Pfam" id="PF00270">
    <property type="entry name" value="DEAD"/>
    <property type="match status" value="1"/>
</dbReference>
<keyword evidence="3 5" id="KW-0347">Helicase</keyword>
<dbReference type="InterPro" id="IPR027417">
    <property type="entry name" value="P-loop_NTPase"/>
</dbReference>
<keyword evidence="11" id="KW-1185">Reference proteome</keyword>
<dbReference type="Pfam" id="PF03880">
    <property type="entry name" value="DbpA"/>
    <property type="match status" value="1"/>
</dbReference>
<organism evidence="10 11">
    <name type="scientific">Acetobacterium bakii</name>
    <dbReference type="NCBI Taxonomy" id="52689"/>
    <lineage>
        <taxon>Bacteria</taxon>
        <taxon>Bacillati</taxon>
        <taxon>Bacillota</taxon>
        <taxon>Clostridia</taxon>
        <taxon>Eubacteriales</taxon>
        <taxon>Eubacteriaceae</taxon>
        <taxon>Acetobacterium</taxon>
    </lineage>
</organism>
<dbReference type="Proteomes" id="UP000036873">
    <property type="component" value="Unassembled WGS sequence"/>
</dbReference>
<evidence type="ECO:0000259" key="9">
    <source>
        <dbReference type="PROSITE" id="PS51195"/>
    </source>
</evidence>
<feature type="domain" description="Helicase ATP-binding" evidence="7">
    <location>
        <begin position="35"/>
        <end position="205"/>
    </location>
</feature>
<dbReference type="InterPro" id="IPR014014">
    <property type="entry name" value="RNA_helicase_DEAD_Q_motif"/>
</dbReference>
<protein>
    <recommendedName>
        <fullName evidence="5">ATP-dependent RNA helicase DbpA</fullName>
        <ecNumber evidence="5">3.6.4.13</ecNumber>
    </recommendedName>
</protein>
<evidence type="ECO:0000259" key="8">
    <source>
        <dbReference type="PROSITE" id="PS51194"/>
    </source>
</evidence>
<dbReference type="SMART" id="SM00487">
    <property type="entry name" value="DEXDc"/>
    <property type="match status" value="1"/>
</dbReference>
<feature type="domain" description="DEAD-box RNA helicase Q" evidence="9">
    <location>
        <begin position="4"/>
        <end position="32"/>
    </location>
</feature>
<dbReference type="PANTHER" id="PTHR47959">
    <property type="entry name" value="ATP-DEPENDENT RNA HELICASE RHLE-RELATED"/>
    <property type="match status" value="1"/>
</dbReference>
<evidence type="ECO:0000256" key="2">
    <source>
        <dbReference type="ARBA" id="ARBA00022801"/>
    </source>
</evidence>
<dbReference type="CDD" id="cd00268">
    <property type="entry name" value="DEADc"/>
    <property type="match status" value="1"/>
</dbReference>
<feature type="region of interest" description="Involved in 23S rRNA binding" evidence="5">
    <location>
        <begin position="406"/>
        <end position="496"/>
    </location>
</feature>
<dbReference type="PROSITE" id="PS00039">
    <property type="entry name" value="DEAD_ATP_HELICASE"/>
    <property type="match status" value="1"/>
</dbReference>
<dbReference type="PROSITE" id="PS51194">
    <property type="entry name" value="HELICASE_CTER"/>
    <property type="match status" value="1"/>
</dbReference>
<evidence type="ECO:0000256" key="4">
    <source>
        <dbReference type="ARBA" id="ARBA00022840"/>
    </source>
</evidence>
<dbReference type="PROSITE" id="PS51192">
    <property type="entry name" value="HELICASE_ATP_BIND_1"/>
    <property type="match status" value="1"/>
</dbReference>
<feature type="short sequence motif" description="Q motif" evidence="6">
    <location>
        <begin position="4"/>
        <end position="32"/>
    </location>
</feature>
<dbReference type="RefSeq" id="WP_050738642.1">
    <property type="nucleotide sequence ID" value="NZ_LGYO01000005.1"/>
</dbReference>
<dbReference type="PANTHER" id="PTHR47959:SF1">
    <property type="entry name" value="ATP-DEPENDENT RNA HELICASE DBPA"/>
    <property type="match status" value="1"/>
</dbReference>